<protein>
    <submittedName>
        <fullName evidence="1">CoA transferase</fullName>
    </submittedName>
</protein>
<keyword evidence="2" id="KW-1185">Reference proteome</keyword>
<dbReference type="InterPro" id="IPR003673">
    <property type="entry name" value="CoA-Trfase_fam_III"/>
</dbReference>
<dbReference type="OrthoDB" id="9797653at2"/>
<sequence length="794" mass="83867">MPGQGVYAQLRVVDLTRGVAGGITTMLLADAGAEVIRIDLPGDPFAGLSGYRVWHRGKRRATLDPVSDVDEIRALIATADVLVETFEEAPSGLDAVSLAALNPRLVHCSITGYGDAAAHRGRPAVDSLVAARTGLHWEARGVPGTTIGALSGRVDPLADLETGPVTAVGPDRAGPMFTGIPWASNAAAYLATIAVAGALRAREVCGRGQHVATSLVQGVLCSTAIAWQRAEDPDSESYLGWTTDPRAPKGFYRASDGRWIQQWVQLPSFMLGVSEGDELAVPHRGGVSPKDADLRIATDYTDMVLLHHFHPQMEAAAARFPAADWERVAAEAGVPFEIVRPPEEALLDPALLDDGCVVELPDPDHGAIRAVGSVLHLADCPAPIGTGTVPPGTDTAWVREQASREPEPAPAGTEPVAPLAGVRVLDLGLAIAGPYGAQLLADLGADVIKVNALHDDFWMRTQYSHMSNRGKRSLAIDLKDPRGLAVFYDLVRGADVVHHNMRYGAAKRLKIDFESLREINPRLVYCHTRGYEHGARDAKPANDQTAAALAGTEWVDGAADNGGTPIWPSISLGDTGNGLLSAIAVLQALYHRDRTGRGQFVDTSILYAHLLNASMAWTTPGGAARGDRPVVDADSWGISPLHRIYPAREGWLCLAVLTDDDRQRLAKAVPAAAGATGEALAETLTAAFAADTAEAWGKTLDAHGVPAEVCANAPGTVLFDDPGLKDSGLISAYRHPVTGDMEMAGRLMDFAGSRVPGRPPLIGEHTREILTELGLGDVDVDALLEAGVVRDGAA</sequence>
<dbReference type="PANTHER" id="PTHR48228:SF5">
    <property type="entry name" value="ALPHA-METHYLACYL-COA RACEMASE"/>
    <property type="match status" value="1"/>
</dbReference>
<comment type="caution">
    <text evidence="1">The sequence shown here is derived from an EMBL/GenBank/DDBJ whole genome shotgun (WGS) entry which is preliminary data.</text>
</comment>
<dbReference type="Pfam" id="PF02515">
    <property type="entry name" value="CoA_transf_3"/>
    <property type="match status" value="2"/>
</dbReference>
<dbReference type="RefSeq" id="WP_144748727.1">
    <property type="nucleotide sequence ID" value="NZ_VMNW02000050.1"/>
</dbReference>
<dbReference type="GO" id="GO:0016740">
    <property type="term" value="F:transferase activity"/>
    <property type="evidence" value="ECO:0007669"/>
    <property type="project" value="UniProtKB-KW"/>
</dbReference>
<dbReference type="Proteomes" id="UP000319769">
    <property type="component" value="Unassembled WGS sequence"/>
</dbReference>
<accession>A0A5N0UV92</accession>
<evidence type="ECO:0000313" key="2">
    <source>
        <dbReference type="Proteomes" id="UP000319769"/>
    </source>
</evidence>
<proteinExistence type="predicted"/>
<dbReference type="EMBL" id="VMNW02000050">
    <property type="protein sequence ID" value="KAA9156341.1"/>
    <property type="molecule type" value="Genomic_DNA"/>
</dbReference>
<evidence type="ECO:0000313" key="1">
    <source>
        <dbReference type="EMBL" id="KAA9156341.1"/>
    </source>
</evidence>
<organism evidence="1 2">
    <name type="scientific">Amycolatopsis acidicola</name>
    <dbReference type="NCBI Taxonomy" id="2596893"/>
    <lineage>
        <taxon>Bacteria</taxon>
        <taxon>Bacillati</taxon>
        <taxon>Actinomycetota</taxon>
        <taxon>Actinomycetes</taxon>
        <taxon>Pseudonocardiales</taxon>
        <taxon>Pseudonocardiaceae</taxon>
        <taxon>Amycolatopsis</taxon>
    </lineage>
</organism>
<name>A0A5N0UV92_9PSEU</name>
<dbReference type="InterPro" id="IPR023606">
    <property type="entry name" value="CoA-Trfase_III_dom_1_sf"/>
</dbReference>
<dbReference type="InterPro" id="IPR044855">
    <property type="entry name" value="CoA-Trfase_III_dom3_sf"/>
</dbReference>
<gene>
    <name evidence="1" type="ORF">FPZ12_027885</name>
</gene>
<dbReference type="SUPFAM" id="SSF89796">
    <property type="entry name" value="CoA-transferase family III (CaiB/BaiF)"/>
    <property type="match status" value="2"/>
</dbReference>
<dbReference type="InterPro" id="IPR050509">
    <property type="entry name" value="CoA-transferase_III"/>
</dbReference>
<dbReference type="Gene3D" id="3.40.50.10540">
    <property type="entry name" value="Crotonobetainyl-coa:carnitine coa-transferase, domain 1"/>
    <property type="match status" value="3"/>
</dbReference>
<keyword evidence="1" id="KW-0808">Transferase</keyword>
<dbReference type="Gene3D" id="3.30.1540.10">
    <property type="entry name" value="formyl-coa transferase, domain 3"/>
    <property type="match status" value="1"/>
</dbReference>
<dbReference type="PANTHER" id="PTHR48228">
    <property type="entry name" value="SUCCINYL-COA--D-CITRAMALATE COA-TRANSFERASE"/>
    <property type="match status" value="1"/>
</dbReference>
<dbReference type="AlphaFoldDB" id="A0A5N0UV92"/>
<reference evidence="1" key="1">
    <citation type="submission" date="2019-09" db="EMBL/GenBank/DDBJ databases">
        <authorList>
            <person name="Teo W.F.A."/>
            <person name="Duangmal K."/>
        </authorList>
    </citation>
    <scope>NUCLEOTIDE SEQUENCE [LARGE SCALE GENOMIC DNA]</scope>
    <source>
        <strain evidence="1">K81G1</strain>
    </source>
</reference>